<evidence type="ECO:0000256" key="6">
    <source>
        <dbReference type="RuleBase" id="RU362115"/>
    </source>
</evidence>
<keyword evidence="6" id="KW-1133">Transmembrane helix</keyword>
<dbReference type="Pfam" id="PF01694">
    <property type="entry name" value="Rhomboid"/>
    <property type="match status" value="1"/>
</dbReference>
<keyword evidence="3 6" id="KW-0645">Protease</keyword>
<feature type="transmembrane region" description="Helical" evidence="6">
    <location>
        <begin position="45"/>
        <end position="68"/>
    </location>
</feature>
<feature type="transmembrane region" description="Helical" evidence="6">
    <location>
        <begin position="166"/>
        <end position="183"/>
    </location>
</feature>
<reference evidence="8" key="1">
    <citation type="submission" date="2021-01" db="EMBL/GenBank/DDBJ databases">
        <authorList>
            <consortium name="Genoscope - CEA"/>
            <person name="William W."/>
        </authorList>
    </citation>
    <scope>NUCLEOTIDE SEQUENCE</scope>
</reference>
<keyword evidence="6" id="KW-0472">Membrane</keyword>
<evidence type="ECO:0000256" key="2">
    <source>
        <dbReference type="ARBA" id="ARBA00009045"/>
    </source>
</evidence>
<dbReference type="InterPro" id="IPR002610">
    <property type="entry name" value="Peptidase_S54_rhomboid-like"/>
</dbReference>
<gene>
    <name evidence="8" type="ORF">POCTA_138.1.T0160226</name>
</gene>
<keyword evidence="4 6" id="KW-0378">Hydrolase</keyword>
<comment type="catalytic activity">
    <reaction evidence="1 6">
        <text>Cleaves type-1 transmembrane domains using a catalytic dyad composed of serine and histidine that are contributed by different transmembrane domains.</text>
        <dbReference type="EC" id="3.4.21.105"/>
    </reaction>
</comment>
<keyword evidence="9" id="KW-1185">Reference proteome</keyword>
<feature type="transmembrane region" description="Helical" evidence="6">
    <location>
        <begin position="142"/>
        <end position="160"/>
    </location>
</feature>
<dbReference type="InterPro" id="IPR022764">
    <property type="entry name" value="Peptidase_S54_rhomboid_dom"/>
</dbReference>
<evidence type="ECO:0000256" key="1">
    <source>
        <dbReference type="ARBA" id="ARBA00000156"/>
    </source>
</evidence>
<protein>
    <recommendedName>
        <fullName evidence="6">Rhomboid-like protease</fullName>
        <ecNumber evidence="6">3.4.21.105</ecNumber>
    </recommendedName>
</protein>
<evidence type="ECO:0000256" key="3">
    <source>
        <dbReference type="ARBA" id="ARBA00022670"/>
    </source>
</evidence>
<dbReference type="PANTHER" id="PTHR22936">
    <property type="entry name" value="RHOMBOID-RELATED"/>
    <property type="match status" value="1"/>
</dbReference>
<evidence type="ECO:0000259" key="7">
    <source>
        <dbReference type="Pfam" id="PF01694"/>
    </source>
</evidence>
<keyword evidence="5 6" id="KW-0720">Serine protease</keyword>
<dbReference type="OrthoDB" id="418595at2759"/>
<dbReference type="GO" id="GO:0006508">
    <property type="term" value="P:proteolysis"/>
    <property type="evidence" value="ECO:0007669"/>
    <property type="project" value="UniProtKB-KW"/>
</dbReference>
<proteinExistence type="inferred from homology"/>
<accession>A0A8S1SWT9</accession>
<keyword evidence="6" id="KW-0812">Transmembrane</keyword>
<dbReference type="PANTHER" id="PTHR22936:SF69">
    <property type="entry name" value="RHOMBOID-LIKE PROTEIN"/>
    <property type="match status" value="1"/>
</dbReference>
<evidence type="ECO:0000256" key="5">
    <source>
        <dbReference type="ARBA" id="ARBA00022825"/>
    </source>
</evidence>
<evidence type="ECO:0000313" key="8">
    <source>
        <dbReference type="EMBL" id="CAD8144580.1"/>
    </source>
</evidence>
<evidence type="ECO:0000313" key="9">
    <source>
        <dbReference type="Proteomes" id="UP000683925"/>
    </source>
</evidence>
<dbReference type="GO" id="GO:0004252">
    <property type="term" value="F:serine-type endopeptidase activity"/>
    <property type="evidence" value="ECO:0007669"/>
    <property type="project" value="InterPro"/>
</dbReference>
<comment type="similarity">
    <text evidence="2 6">Belongs to the peptidase S54 family.</text>
</comment>
<feature type="transmembrane region" description="Helical" evidence="6">
    <location>
        <begin position="218"/>
        <end position="236"/>
    </location>
</feature>
<organism evidence="8 9">
    <name type="scientific">Paramecium octaurelia</name>
    <dbReference type="NCBI Taxonomy" id="43137"/>
    <lineage>
        <taxon>Eukaryota</taxon>
        <taxon>Sar</taxon>
        <taxon>Alveolata</taxon>
        <taxon>Ciliophora</taxon>
        <taxon>Intramacronucleata</taxon>
        <taxon>Oligohymenophorea</taxon>
        <taxon>Peniculida</taxon>
        <taxon>Parameciidae</taxon>
        <taxon>Paramecium</taxon>
    </lineage>
</organism>
<comment type="subcellular location">
    <subcellularLocation>
        <location evidence="6">Membrane</location>
        <topology evidence="6">Multi-pass membrane protein</topology>
    </subcellularLocation>
</comment>
<comment type="caution">
    <text evidence="8">The sequence shown here is derived from an EMBL/GenBank/DDBJ whole genome shotgun (WGS) entry which is preliminary data.</text>
</comment>
<comment type="caution">
    <text evidence="6">Lacks conserved residue(s) required for the propagation of feature annotation.</text>
</comment>
<sequence>MMERSRRHPDLDNMPEFLFENSLILSDPREENCYSTIKDYCCPNFTLMSFTAIVSLIQLSLFIVMCFFGDFNLQNTILQFSDETLDSFGRCSAYNVKYQLEFYRLVTCLFIFNNVKDLCGELLLQVIVVSMAEKFIDKKTTLVLYLLTGVAGSITFIVFYDQSIQGNSFCVFGMVGLMVGFIIQNAQQEEARQVIMQVTIFIFIIGLIGIFYRNSVIFGIYGSFLIGIIIGLIQPTQNRIFQRTKLKFVGLGVIFMYFTGFIYIFFSFRIPSRPIQQQ</sequence>
<evidence type="ECO:0000256" key="4">
    <source>
        <dbReference type="ARBA" id="ARBA00022801"/>
    </source>
</evidence>
<dbReference type="AlphaFoldDB" id="A0A8S1SWT9"/>
<dbReference type="EMBL" id="CAJJDP010000016">
    <property type="protein sequence ID" value="CAD8144580.1"/>
    <property type="molecule type" value="Genomic_DNA"/>
</dbReference>
<feature type="domain" description="Peptidase S54 rhomboid" evidence="7">
    <location>
        <begin position="101"/>
        <end position="233"/>
    </location>
</feature>
<name>A0A8S1SWT9_PAROT</name>
<feature type="transmembrane region" description="Helical" evidence="6">
    <location>
        <begin position="195"/>
        <end position="212"/>
    </location>
</feature>
<comment type="function">
    <text evidence="6">Serine protease involved in intramembrane proteolysis.</text>
</comment>
<dbReference type="GO" id="GO:0016020">
    <property type="term" value="C:membrane"/>
    <property type="evidence" value="ECO:0007669"/>
    <property type="project" value="UniProtKB-SubCell"/>
</dbReference>
<feature type="transmembrane region" description="Helical" evidence="6">
    <location>
        <begin position="248"/>
        <end position="268"/>
    </location>
</feature>
<dbReference type="OMA" id="YQLEFYR"/>
<dbReference type="Proteomes" id="UP000683925">
    <property type="component" value="Unassembled WGS sequence"/>
</dbReference>
<dbReference type="EC" id="3.4.21.105" evidence="6"/>